<evidence type="ECO:0000259" key="2">
    <source>
        <dbReference type="SMART" id="SM00867"/>
    </source>
</evidence>
<dbReference type="Gene3D" id="2.40.128.110">
    <property type="entry name" value="Lipid/polyisoprenoid-binding, YceI-like"/>
    <property type="match status" value="1"/>
</dbReference>
<evidence type="ECO:0000313" key="3">
    <source>
        <dbReference type="EMBL" id="MDK2123209.1"/>
    </source>
</evidence>
<accession>A0ABT7DTB3</accession>
<reference evidence="3" key="1">
    <citation type="submission" date="2023-03" db="EMBL/GenBank/DDBJ databases">
        <title>Chitinimonas shenzhenensis gen. nov., sp. nov., a novel member of family Burkholderiaceae isolated from activated sludge collected in Shen Zhen, China.</title>
        <authorList>
            <person name="Wang X."/>
        </authorList>
    </citation>
    <scope>NUCLEOTIDE SEQUENCE</scope>
    <source>
        <strain evidence="3">DQS-5</strain>
    </source>
</reference>
<feature type="domain" description="Lipid/polyisoprenoid-binding YceI-like" evidence="2">
    <location>
        <begin position="21"/>
        <end position="183"/>
    </location>
</feature>
<gene>
    <name evidence="3" type="ORF">PZA18_03970</name>
</gene>
<dbReference type="InterPro" id="IPR036761">
    <property type="entry name" value="TTHA0802/YceI-like_sf"/>
</dbReference>
<sequence>MRKVLLSSVVAMALVGAGAGVFAQPADAGKSQVRFVFTQMNVPVEGQFKKFMADVKFDPAKPAEAKVDVSIDLTQADAGSPDANDALKTKDWFDTARFPQAKFTAAGFKPVGGDKFQAVGQLNLKGRAANVTVPFTVKTDGHGQWLEGVFPLSRTAYKVGEGEWSDTGMVADNVQVKFKLFVPK</sequence>
<comment type="caution">
    <text evidence="3">The sequence shown here is derived from an EMBL/GenBank/DDBJ whole genome shotgun (WGS) entry which is preliminary data.</text>
</comment>
<proteinExistence type="predicted"/>
<evidence type="ECO:0000313" key="4">
    <source>
        <dbReference type="Proteomes" id="UP001172778"/>
    </source>
</evidence>
<keyword evidence="1" id="KW-0732">Signal</keyword>
<dbReference type="SMART" id="SM00867">
    <property type="entry name" value="YceI"/>
    <property type="match status" value="1"/>
</dbReference>
<feature type="signal peptide" evidence="1">
    <location>
        <begin position="1"/>
        <end position="23"/>
    </location>
</feature>
<dbReference type="InterPro" id="IPR007372">
    <property type="entry name" value="Lipid/polyisoprenoid-bd_YceI"/>
</dbReference>
<evidence type="ECO:0000256" key="1">
    <source>
        <dbReference type="SAM" id="SignalP"/>
    </source>
</evidence>
<dbReference type="RefSeq" id="WP_284099499.1">
    <property type="nucleotide sequence ID" value="NZ_JARRAF010000003.1"/>
</dbReference>
<protein>
    <submittedName>
        <fullName evidence="3">YceI family protein</fullName>
    </submittedName>
</protein>
<feature type="chain" id="PRO_5045210943" evidence="1">
    <location>
        <begin position="24"/>
        <end position="184"/>
    </location>
</feature>
<dbReference type="PANTHER" id="PTHR34406:SF1">
    <property type="entry name" value="PROTEIN YCEI"/>
    <property type="match status" value="1"/>
</dbReference>
<dbReference type="SUPFAM" id="SSF101874">
    <property type="entry name" value="YceI-like"/>
    <property type="match status" value="1"/>
</dbReference>
<keyword evidence="4" id="KW-1185">Reference proteome</keyword>
<organism evidence="3 4">
    <name type="scientific">Parachitinimonas caeni</name>
    <dbReference type="NCBI Taxonomy" id="3031301"/>
    <lineage>
        <taxon>Bacteria</taxon>
        <taxon>Pseudomonadati</taxon>
        <taxon>Pseudomonadota</taxon>
        <taxon>Betaproteobacteria</taxon>
        <taxon>Neisseriales</taxon>
        <taxon>Chitinibacteraceae</taxon>
        <taxon>Parachitinimonas</taxon>
    </lineage>
</organism>
<name>A0ABT7DTB3_9NEIS</name>
<dbReference type="Pfam" id="PF04264">
    <property type="entry name" value="YceI"/>
    <property type="match status" value="1"/>
</dbReference>
<dbReference type="EMBL" id="JARRAF010000003">
    <property type="protein sequence ID" value="MDK2123209.1"/>
    <property type="molecule type" value="Genomic_DNA"/>
</dbReference>
<dbReference type="PANTHER" id="PTHR34406">
    <property type="entry name" value="PROTEIN YCEI"/>
    <property type="match status" value="1"/>
</dbReference>
<dbReference type="Proteomes" id="UP001172778">
    <property type="component" value="Unassembled WGS sequence"/>
</dbReference>